<dbReference type="EMBL" id="VLLL01000006">
    <property type="protein sequence ID" value="TWJ12599.1"/>
    <property type="molecule type" value="Genomic_DNA"/>
</dbReference>
<feature type="transmembrane region" description="Helical" evidence="2">
    <location>
        <begin position="61"/>
        <end position="79"/>
    </location>
</feature>
<dbReference type="Pfam" id="PF00892">
    <property type="entry name" value="EamA"/>
    <property type="match status" value="2"/>
</dbReference>
<dbReference type="OrthoDB" id="68076at2"/>
<feature type="domain" description="EamA" evidence="3">
    <location>
        <begin position="148"/>
        <end position="273"/>
    </location>
</feature>
<keyword evidence="2" id="KW-0472">Membrane</keyword>
<dbReference type="Proteomes" id="UP000321617">
    <property type="component" value="Unassembled WGS sequence"/>
</dbReference>
<keyword evidence="2" id="KW-1133">Transmembrane helix</keyword>
<feature type="transmembrane region" description="Helical" evidence="2">
    <location>
        <begin position="167"/>
        <end position="189"/>
    </location>
</feature>
<evidence type="ECO:0000313" key="4">
    <source>
        <dbReference type="EMBL" id="TWJ12599.1"/>
    </source>
</evidence>
<protein>
    <submittedName>
        <fullName evidence="4">Putative membrane protein</fullName>
    </submittedName>
</protein>
<reference evidence="4 5" key="1">
    <citation type="journal article" date="2013" name="Stand. Genomic Sci.">
        <title>Genomic Encyclopedia of Type Strains, Phase I: The one thousand microbial genomes (KMG-I) project.</title>
        <authorList>
            <person name="Kyrpides N.C."/>
            <person name="Woyke T."/>
            <person name="Eisen J.A."/>
            <person name="Garrity G."/>
            <person name="Lilburn T.G."/>
            <person name="Beck B.J."/>
            <person name="Whitman W.B."/>
            <person name="Hugenholtz P."/>
            <person name="Klenk H.P."/>
        </authorList>
    </citation>
    <scope>NUCLEOTIDE SEQUENCE [LARGE SCALE GENOMIC DNA]</scope>
    <source>
        <strain evidence="4 5">DSM 45044</strain>
    </source>
</reference>
<dbReference type="GO" id="GO:0016020">
    <property type="term" value="C:membrane"/>
    <property type="evidence" value="ECO:0007669"/>
    <property type="project" value="InterPro"/>
</dbReference>
<feature type="transmembrane region" description="Helical" evidence="2">
    <location>
        <begin position="140"/>
        <end position="161"/>
    </location>
</feature>
<sequence>MAVGLALASAAVYGLVDFFSGVLSRRASPAFIAVVGQGGAFAVGCLVALLLPATEVGWPDLAWGVASGIGSGFGMLFLMRGTRRGAVSVVVALSAVGGITLPVLAGVLLLGDRPSITAWLGILAALPALWLVSRTGDDPAGAAGVPDALVAAAAFALQYFALAQADAAAGLWPVVVGRLAAAVALTPTLRSVRADGGADRVTALWAVLVGVGAAVGLALYMVASQVGMLSIVVVLASLYPVLPVLLGVVVLRERLRWPQRLGLVAALAATVLLGLG</sequence>
<comment type="similarity">
    <text evidence="1">Belongs to the EamA transporter family.</text>
</comment>
<dbReference type="InterPro" id="IPR000620">
    <property type="entry name" value="EamA_dom"/>
</dbReference>
<feature type="transmembrane region" description="Helical" evidence="2">
    <location>
        <begin position="201"/>
        <end position="222"/>
    </location>
</feature>
<evidence type="ECO:0000313" key="5">
    <source>
        <dbReference type="Proteomes" id="UP000321617"/>
    </source>
</evidence>
<evidence type="ECO:0000256" key="1">
    <source>
        <dbReference type="ARBA" id="ARBA00007362"/>
    </source>
</evidence>
<dbReference type="RefSeq" id="WP_147139850.1">
    <property type="nucleotide sequence ID" value="NZ_BAABIJ010000002.1"/>
</dbReference>
<feature type="transmembrane region" description="Helical" evidence="2">
    <location>
        <begin position="116"/>
        <end position="133"/>
    </location>
</feature>
<dbReference type="AlphaFoldDB" id="A0A562V3X3"/>
<feature type="transmembrane region" description="Helical" evidence="2">
    <location>
        <begin position="228"/>
        <end position="250"/>
    </location>
</feature>
<organism evidence="4 5">
    <name type="scientific">Stackebrandtia albiflava</name>
    <dbReference type="NCBI Taxonomy" id="406432"/>
    <lineage>
        <taxon>Bacteria</taxon>
        <taxon>Bacillati</taxon>
        <taxon>Actinomycetota</taxon>
        <taxon>Actinomycetes</taxon>
        <taxon>Glycomycetales</taxon>
        <taxon>Glycomycetaceae</taxon>
        <taxon>Stackebrandtia</taxon>
    </lineage>
</organism>
<dbReference type="Gene3D" id="1.10.3730.20">
    <property type="match status" value="2"/>
</dbReference>
<evidence type="ECO:0000256" key="2">
    <source>
        <dbReference type="SAM" id="Phobius"/>
    </source>
</evidence>
<dbReference type="SUPFAM" id="SSF103481">
    <property type="entry name" value="Multidrug resistance efflux transporter EmrE"/>
    <property type="match status" value="2"/>
</dbReference>
<feature type="transmembrane region" description="Helical" evidence="2">
    <location>
        <begin position="6"/>
        <end position="23"/>
    </location>
</feature>
<feature type="domain" description="EamA" evidence="3">
    <location>
        <begin position="2"/>
        <end position="133"/>
    </location>
</feature>
<evidence type="ECO:0000259" key="3">
    <source>
        <dbReference type="Pfam" id="PF00892"/>
    </source>
</evidence>
<name>A0A562V3X3_9ACTN</name>
<keyword evidence="5" id="KW-1185">Reference proteome</keyword>
<dbReference type="InterPro" id="IPR037185">
    <property type="entry name" value="EmrE-like"/>
</dbReference>
<comment type="caution">
    <text evidence="4">The sequence shown here is derived from an EMBL/GenBank/DDBJ whole genome shotgun (WGS) entry which is preliminary data.</text>
</comment>
<proteinExistence type="inferred from homology"/>
<feature type="transmembrane region" description="Helical" evidence="2">
    <location>
        <begin position="86"/>
        <end position="110"/>
    </location>
</feature>
<feature type="transmembrane region" description="Helical" evidence="2">
    <location>
        <begin position="30"/>
        <end position="49"/>
    </location>
</feature>
<accession>A0A562V3X3</accession>
<gene>
    <name evidence="4" type="ORF">LX16_3360</name>
</gene>
<keyword evidence="2" id="KW-0812">Transmembrane</keyword>